<dbReference type="InterPro" id="IPR051964">
    <property type="entry name" value="Chaperone_stress_response"/>
</dbReference>
<evidence type="ECO:0008006" key="10">
    <source>
        <dbReference type="Google" id="ProtNLM"/>
    </source>
</evidence>
<dbReference type="SMART" id="SM00451">
    <property type="entry name" value="ZnF_U1"/>
    <property type="match status" value="2"/>
</dbReference>
<feature type="compositionally biased region" description="Acidic residues" evidence="5">
    <location>
        <begin position="368"/>
        <end position="388"/>
    </location>
</feature>
<dbReference type="GO" id="GO:0003676">
    <property type="term" value="F:nucleic acid binding"/>
    <property type="evidence" value="ECO:0007669"/>
    <property type="project" value="InterPro"/>
</dbReference>
<dbReference type="FunCoup" id="A9VC16">
    <property type="interactions" value="930"/>
</dbReference>
<dbReference type="SUPFAM" id="SSF46565">
    <property type="entry name" value="Chaperone J-domain"/>
    <property type="match status" value="1"/>
</dbReference>
<dbReference type="PROSITE" id="PS00028">
    <property type="entry name" value="ZINC_FINGER_C2H2_1"/>
    <property type="match status" value="2"/>
</dbReference>
<proteinExistence type="predicted"/>
<dbReference type="PROSITE" id="PS50157">
    <property type="entry name" value="ZINC_FINGER_C2H2_2"/>
    <property type="match status" value="1"/>
</dbReference>
<dbReference type="SMART" id="SM00271">
    <property type="entry name" value="DnaJ"/>
    <property type="match status" value="1"/>
</dbReference>
<dbReference type="CDD" id="cd06257">
    <property type="entry name" value="DnaJ"/>
    <property type="match status" value="1"/>
</dbReference>
<dbReference type="PROSITE" id="PS50076">
    <property type="entry name" value="DNAJ_2"/>
    <property type="match status" value="1"/>
</dbReference>
<dbReference type="InterPro" id="IPR003604">
    <property type="entry name" value="Matrin/U1-like-C_Znf_C2H2"/>
</dbReference>
<dbReference type="SMART" id="SM00355">
    <property type="entry name" value="ZnF_C2H2"/>
    <property type="match status" value="2"/>
</dbReference>
<dbReference type="InParanoid" id="A9VC16"/>
<evidence type="ECO:0000256" key="5">
    <source>
        <dbReference type="SAM" id="MobiDB-lite"/>
    </source>
</evidence>
<sequence>MRCHYEVLNIERDADDGTIKKAYRRMALKLHPDKNKDNEAEATAQFQLVQAAYAVLSDAQERAWYDSHREAILRGGSGADGDYEEGVDVMPYFSSSAYSSYDDDDDESFWAVYNDIFSQVHEEDVKFGATSTFIPFGNSSTPFSEVSAFYAHWEAYVTTIPFHSKDKWDIREAPNRRVRRLMEKDNEKERRAARREYNANIKALVRYVKKRDKRVIRHAHQQREAKAAAEAEREEQRKQQEEQRRIAREAAAAAVTEQLNAEGLQEKIAAIESMADDIYGADSSDEEEQGMYCVACNKSFRTQPAWENHQRSKKHLKQVEYLKAQLQEEDEQFEDVDEAAANGSLEFDDMTEEELLATMGDLDDLELMDLQDLDAGDDDADDGADMDTEAGPRHEADEAEDVDDDEDDDDNDEVTEDDLLYLANLRRTQQPVPPAADIPEAAGPETTAPVDAADPNNSADDNEEDKAEASLKEAEETDQTTDSSQPKQKRKGRRRAKKQPASSETAPEERHLCNVCEEEFETRNKLFSHIKATGHALHVANTASAAPGASSAGANESGSAPPAASRPLKVIDDEDPWADDGPRRGRKGKKKKK</sequence>
<dbReference type="InterPro" id="IPR036236">
    <property type="entry name" value="Znf_C2H2_sf"/>
</dbReference>
<dbReference type="GO" id="GO:0008270">
    <property type="term" value="F:zinc ion binding"/>
    <property type="evidence" value="ECO:0007669"/>
    <property type="project" value="UniProtKB-KW"/>
</dbReference>
<dbReference type="GeneID" id="5895499"/>
<gene>
    <name evidence="8" type="ORF">MONBRDRAFT_34486</name>
</gene>
<feature type="compositionally biased region" description="Basic residues" evidence="5">
    <location>
        <begin position="487"/>
        <end position="498"/>
    </location>
</feature>
<dbReference type="eggNOG" id="KOG0717">
    <property type="taxonomic scope" value="Eukaryota"/>
</dbReference>
<feature type="region of interest" description="Disordered" evidence="5">
    <location>
        <begin position="543"/>
        <end position="593"/>
    </location>
</feature>
<keyword evidence="2 4" id="KW-0863">Zinc-finger</keyword>
<dbReference type="Pfam" id="PF12171">
    <property type="entry name" value="zf-C2H2_jaz"/>
    <property type="match status" value="1"/>
</dbReference>
<dbReference type="Pfam" id="PF21884">
    <property type="entry name" value="ZUO1-like_ZHD"/>
    <property type="match status" value="1"/>
</dbReference>
<feature type="domain" description="C2H2-type" evidence="7">
    <location>
        <begin position="291"/>
        <end position="320"/>
    </location>
</feature>
<dbReference type="Gene3D" id="1.10.287.110">
    <property type="entry name" value="DnaJ domain"/>
    <property type="match status" value="1"/>
</dbReference>
<accession>A9VC16</accession>
<name>A9VC16_MONBE</name>
<evidence type="ECO:0000259" key="6">
    <source>
        <dbReference type="PROSITE" id="PS50076"/>
    </source>
</evidence>
<feature type="region of interest" description="Disordered" evidence="5">
    <location>
        <begin position="368"/>
        <end position="512"/>
    </location>
</feature>
<feature type="domain" description="J" evidence="6">
    <location>
        <begin position="3"/>
        <end position="69"/>
    </location>
</feature>
<feature type="region of interest" description="Disordered" evidence="5">
    <location>
        <begin position="216"/>
        <end position="244"/>
    </location>
</feature>
<dbReference type="InterPro" id="IPR018253">
    <property type="entry name" value="DnaJ_domain_CS"/>
</dbReference>
<dbReference type="Gene3D" id="3.30.160.60">
    <property type="entry name" value="Classic Zinc Finger"/>
    <property type="match status" value="1"/>
</dbReference>
<dbReference type="RefSeq" id="XP_001750243.1">
    <property type="nucleotide sequence ID" value="XM_001750191.1"/>
</dbReference>
<dbReference type="Pfam" id="PF00226">
    <property type="entry name" value="DnaJ"/>
    <property type="match status" value="1"/>
</dbReference>
<dbReference type="SUPFAM" id="SSF57667">
    <property type="entry name" value="beta-beta-alpha zinc fingers"/>
    <property type="match status" value="1"/>
</dbReference>
<feature type="compositionally biased region" description="Acidic residues" evidence="5">
    <location>
        <begin position="397"/>
        <end position="419"/>
    </location>
</feature>
<dbReference type="FunFam" id="1.10.287.110:FF:000046">
    <property type="entry name" value="dnaJ homolog subfamily C member 21"/>
    <property type="match status" value="1"/>
</dbReference>
<keyword evidence="1" id="KW-0479">Metal-binding</keyword>
<evidence type="ECO:0000256" key="1">
    <source>
        <dbReference type="ARBA" id="ARBA00022723"/>
    </source>
</evidence>
<dbReference type="PANTHER" id="PTHR44029:SF1">
    <property type="entry name" value="DNAJ HOMOLOG SUBFAMILY C MEMBER 21"/>
    <property type="match status" value="1"/>
</dbReference>
<feature type="compositionally biased region" description="Basic residues" evidence="5">
    <location>
        <begin position="584"/>
        <end position="593"/>
    </location>
</feature>
<dbReference type="GO" id="GO:0005737">
    <property type="term" value="C:cytoplasm"/>
    <property type="evidence" value="ECO:0000318"/>
    <property type="project" value="GO_Central"/>
</dbReference>
<dbReference type="Proteomes" id="UP000001357">
    <property type="component" value="Unassembled WGS sequence"/>
</dbReference>
<organism evidence="8 9">
    <name type="scientific">Monosiga brevicollis</name>
    <name type="common">Choanoflagellate</name>
    <dbReference type="NCBI Taxonomy" id="81824"/>
    <lineage>
        <taxon>Eukaryota</taxon>
        <taxon>Choanoflagellata</taxon>
        <taxon>Craspedida</taxon>
        <taxon>Salpingoecidae</taxon>
        <taxon>Monosiga</taxon>
    </lineage>
</organism>
<dbReference type="InterPro" id="IPR022755">
    <property type="entry name" value="Znf_C2H2_jaz"/>
</dbReference>
<evidence type="ECO:0000313" key="8">
    <source>
        <dbReference type="EMBL" id="EDQ84902.1"/>
    </source>
</evidence>
<keyword evidence="9" id="KW-1185">Reference proteome</keyword>
<dbReference type="InterPro" id="IPR013087">
    <property type="entry name" value="Znf_C2H2_type"/>
</dbReference>
<reference evidence="8 9" key="1">
    <citation type="journal article" date="2008" name="Nature">
        <title>The genome of the choanoflagellate Monosiga brevicollis and the origin of metazoans.</title>
        <authorList>
            <consortium name="JGI Sequencing"/>
            <person name="King N."/>
            <person name="Westbrook M.J."/>
            <person name="Young S.L."/>
            <person name="Kuo A."/>
            <person name="Abedin M."/>
            <person name="Chapman J."/>
            <person name="Fairclough S."/>
            <person name="Hellsten U."/>
            <person name="Isogai Y."/>
            <person name="Letunic I."/>
            <person name="Marr M."/>
            <person name="Pincus D."/>
            <person name="Putnam N."/>
            <person name="Rokas A."/>
            <person name="Wright K.J."/>
            <person name="Zuzow R."/>
            <person name="Dirks W."/>
            <person name="Good M."/>
            <person name="Goodstein D."/>
            <person name="Lemons D."/>
            <person name="Li W."/>
            <person name="Lyons J.B."/>
            <person name="Morris A."/>
            <person name="Nichols S."/>
            <person name="Richter D.J."/>
            <person name="Salamov A."/>
            <person name="Bork P."/>
            <person name="Lim W.A."/>
            <person name="Manning G."/>
            <person name="Miller W.T."/>
            <person name="McGinnis W."/>
            <person name="Shapiro H."/>
            <person name="Tjian R."/>
            <person name="Grigoriev I.V."/>
            <person name="Rokhsar D."/>
        </authorList>
    </citation>
    <scope>NUCLEOTIDE SEQUENCE [LARGE SCALE GENOMIC DNA]</scope>
    <source>
        <strain evidence="9">MX1 / ATCC 50154</strain>
    </source>
</reference>
<dbReference type="EMBL" id="CH991579">
    <property type="protein sequence ID" value="EDQ84902.1"/>
    <property type="molecule type" value="Genomic_DNA"/>
</dbReference>
<dbReference type="KEGG" id="mbr:MONBRDRAFT_34486"/>
<dbReference type="PRINTS" id="PR00625">
    <property type="entry name" value="JDOMAIN"/>
</dbReference>
<keyword evidence="3" id="KW-0862">Zinc</keyword>
<evidence type="ECO:0000313" key="9">
    <source>
        <dbReference type="Proteomes" id="UP000001357"/>
    </source>
</evidence>
<dbReference type="PANTHER" id="PTHR44029">
    <property type="entry name" value="DNAJ HOMOLOG SUBFAMILY C MEMBER 21"/>
    <property type="match status" value="1"/>
</dbReference>
<feature type="compositionally biased region" description="Low complexity" evidence="5">
    <location>
        <begin position="543"/>
        <end position="565"/>
    </location>
</feature>
<feature type="compositionally biased region" description="Basic and acidic residues" evidence="5">
    <location>
        <begin position="221"/>
        <end position="244"/>
    </location>
</feature>
<dbReference type="AlphaFoldDB" id="A9VC16"/>
<dbReference type="STRING" id="81824.A9VC16"/>
<dbReference type="InterPro" id="IPR054076">
    <property type="entry name" value="ZUO1-like_ZHD"/>
</dbReference>
<evidence type="ECO:0000259" key="7">
    <source>
        <dbReference type="PROSITE" id="PS50157"/>
    </source>
</evidence>
<evidence type="ECO:0000256" key="2">
    <source>
        <dbReference type="ARBA" id="ARBA00022771"/>
    </source>
</evidence>
<dbReference type="OMA" id="RANHEES"/>
<evidence type="ECO:0000256" key="3">
    <source>
        <dbReference type="ARBA" id="ARBA00022833"/>
    </source>
</evidence>
<evidence type="ECO:0000256" key="4">
    <source>
        <dbReference type="PROSITE-ProRule" id="PRU00042"/>
    </source>
</evidence>
<dbReference type="InterPro" id="IPR036869">
    <property type="entry name" value="J_dom_sf"/>
</dbReference>
<dbReference type="PROSITE" id="PS00636">
    <property type="entry name" value="DNAJ_1"/>
    <property type="match status" value="1"/>
</dbReference>
<protein>
    <recommendedName>
        <fullName evidence="10">J domain-containing protein</fullName>
    </recommendedName>
</protein>
<dbReference type="InterPro" id="IPR001623">
    <property type="entry name" value="DnaJ_domain"/>
</dbReference>